<dbReference type="Proteomes" id="UP000652219">
    <property type="component" value="Unassembled WGS sequence"/>
</dbReference>
<feature type="domain" description="LD-carboxypeptidase C-terminal" evidence="4">
    <location>
        <begin position="235"/>
        <end position="358"/>
    </location>
</feature>
<dbReference type="PANTHER" id="PTHR30237">
    <property type="entry name" value="MURAMOYLTETRAPEPTIDE CARBOXYPEPTIDASE"/>
    <property type="match status" value="1"/>
</dbReference>
<comment type="caution">
    <text evidence="5">The sequence shown here is derived from an EMBL/GenBank/DDBJ whole genome shotgun (WGS) entry which is preliminary data.</text>
</comment>
<dbReference type="Gene3D" id="3.50.30.60">
    <property type="entry name" value="LD-carboxypeptidase A C-terminal domain-like"/>
    <property type="match status" value="1"/>
</dbReference>
<dbReference type="InterPro" id="IPR029062">
    <property type="entry name" value="Class_I_gatase-like"/>
</dbReference>
<dbReference type="GO" id="GO:0004180">
    <property type="term" value="F:carboxypeptidase activity"/>
    <property type="evidence" value="ECO:0007669"/>
    <property type="project" value="UniProtKB-KW"/>
</dbReference>
<dbReference type="InterPro" id="IPR040921">
    <property type="entry name" value="Peptidase_S66C"/>
</dbReference>
<dbReference type="SUPFAM" id="SSF52317">
    <property type="entry name" value="Class I glutamine amidotransferase-like"/>
    <property type="match status" value="1"/>
</dbReference>
<dbReference type="InterPro" id="IPR027461">
    <property type="entry name" value="Carboxypeptidase_A_C_sf"/>
</dbReference>
<dbReference type="AlphaFoldDB" id="A0A8H6JK20"/>
<gene>
    <name evidence="5" type="ORF">CSOJ01_03974</name>
</gene>
<evidence type="ECO:0000256" key="1">
    <source>
        <dbReference type="ARBA" id="ARBA00010233"/>
    </source>
</evidence>
<dbReference type="InterPro" id="IPR040449">
    <property type="entry name" value="Peptidase_S66_N"/>
</dbReference>
<dbReference type="EMBL" id="WIGN01000042">
    <property type="protein sequence ID" value="KAF6814572.1"/>
    <property type="molecule type" value="Genomic_DNA"/>
</dbReference>
<keyword evidence="2" id="KW-0378">Hydrolase</keyword>
<dbReference type="InterPro" id="IPR027478">
    <property type="entry name" value="LdcA_N"/>
</dbReference>
<dbReference type="InterPro" id="IPR003507">
    <property type="entry name" value="S66_fam"/>
</dbReference>
<protein>
    <submittedName>
        <fullName evidence="5">Peptidase U61 LD-carboxypeptidase A protein</fullName>
    </submittedName>
</protein>
<name>A0A8H6JK20_9PEZI</name>
<feature type="domain" description="LD-carboxypeptidase N-terminal" evidence="3">
    <location>
        <begin position="31"/>
        <end position="163"/>
    </location>
</feature>
<keyword evidence="6" id="KW-1185">Reference proteome</keyword>
<evidence type="ECO:0000313" key="6">
    <source>
        <dbReference type="Proteomes" id="UP000652219"/>
    </source>
</evidence>
<evidence type="ECO:0000259" key="4">
    <source>
        <dbReference type="Pfam" id="PF17676"/>
    </source>
</evidence>
<proteinExistence type="inferred from homology"/>
<sequence>MWGNLHVGAVDYTDPGLDPIVPKALPANANIALISPSSRIYNLVPDALARSINLLTSLGYRVTTVFFNDGEDADVVVADGKPIAASIANRLAELRAAFSDPSFDAVLCTVGGPTMTELIPSLVEDAELHRLVRENPKILIGYSDITVLHWSLRALTGLRTFYGPCPVSELGEAATSTPESLASFASRNAAPATAASTRTDDGYLQDFHLVSLLAALSRPQPLGTVPRSKFYAPVGRLFGGCLTIVARTQGIPRITPDWKGRILFLESAMAEGDLSKGNPLGKVRQAVADIAAHGVFDEIAGLVIGRPYGYDSERARAEYAAVFRGLLCRGRLAEHQFPILMNVDIGHTAPMVTLPMDSLALLDSDRDEFAITEAAVI</sequence>
<dbReference type="Gene3D" id="3.40.50.10740">
    <property type="entry name" value="Class I glutamine amidotransferase-like"/>
    <property type="match status" value="1"/>
</dbReference>
<evidence type="ECO:0000313" key="5">
    <source>
        <dbReference type="EMBL" id="KAF6814572.1"/>
    </source>
</evidence>
<keyword evidence="5" id="KW-0121">Carboxypeptidase</keyword>
<reference evidence="5 6" key="1">
    <citation type="journal article" date="2020" name="Phytopathology">
        <title>Genome Sequence Resources of Colletotrichum truncatum, C. plurivorum, C. musicola, and C. sojae: Four Species Pathogenic to Soybean (Glycine max).</title>
        <authorList>
            <person name="Rogerio F."/>
            <person name="Boufleur T.R."/>
            <person name="Ciampi-Guillardi M."/>
            <person name="Sukno S.A."/>
            <person name="Thon M.R."/>
            <person name="Massola Junior N.S."/>
            <person name="Baroncelli R."/>
        </authorList>
    </citation>
    <scope>NUCLEOTIDE SEQUENCE [LARGE SCALE GENOMIC DNA]</scope>
    <source>
        <strain evidence="5 6">LFN0009</strain>
    </source>
</reference>
<evidence type="ECO:0000256" key="2">
    <source>
        <dbReference type="ARBA" id="ARBA00022801"/>
    </source>
</evidence>
<accession>A0A8H6JK20</accession>
<dbReference type="PIRSF" id="PIRSF028757">
    <property type="entry name" value="LD-carboxypeptidase"/>
    <property type="match status" value="1"/>
</dbReference>
<organism evidence="5 6">
    <name type="scientific">Colletotrichum sojae</name>
    <dbReference type="NCBI Taxonomy" id="2175907"/>
    <lineage>
        <taxon>Eukaryota</taxon>
        <taxon>Fungi</taxon>
        <taxon>Dikarya</taxon>
        <taxon>Ascomycota</taxon>
        <taxon>Pezizomycotina</taxon>
        <taxon>Sordariomycetes</taxon>
        <taxon>Hypocreomycetidae</taxon>
        <taxon>Glomerellales</taxon>
        <taxon>Glomerellaceae</taxon>
        <taxon>Colletotrichum</taxon>
        <taxon>Colletotrichum orchidearum species complex</taxon>
    </lineage>
</organism>
<dbReference type="Pfam" id="PF17676">
    <property type="entry name" value="Peptidase_S66C"/>
    <property type="match status" value="1"/>
</dbReference>
<evidence type="ECO:0000259" key="3">
    <source>
        <dbReference type="Pfam" id="PF02016"/>
    </source>
</evidence>
<dbReference type="SUPFAM" id="SSF141986">
    <property type="entry name" value="LD-carboxypeptidase A C-terminal domain-like"/>
    <property type="match status" value="1"/>
</dbReference>
<keyword evidence="5" id="KW-0645">Protease</keyword>
<comment type="similarity">
    <text evidence="1">Belongs to the peptidase S66 family.</text>
</comment>
<dbReference type="Pfam" id="PF02016">
    <property type="entry name" value="Peptidase_S66"/>
    <property type="match status" value="1"/>
</dbReference>